<dbReference type="EC" id="2.5.1.75" evidence="3"/>
<keyword evidence="5" id="KW-0819">tRNA processing</keyword>
<dbReference type="HAMAP" id="MF_00185">
    <property type="entry name" value="IPP_trans"/>
    <property type="match status" value="1"/>
</dbReference>
<keyword evidence="7" id="KW-0067">ATP-binding</keyword>
<evidence type="ECO:0000256" key="2">
    <source>
        <dbReference type="ARBA" id="ARBA00005842"/>
    </source>
</evidence>
<dbReference type="SUPFAM" id="SSF52540">
    <property type="entry name" value="P-loop containing nucleoside triphosphate hydrolases"/>
    <property type="match status" value="1"/>
</dbReference>
<dbReference type="GO" id="GO:0052381">
    <property type="term" value="F:tRNA dimethylallyltransferase activity"/>
    <property type="evidence" value="ECO:0007669"/>
    <property type="project" value="UniProtKB-EC"/>
</dbReference>
<dbReference type="GO" id="GO:0005524">
    <property type="term" value="F:ATP binding"/>
    <property type="evidence" value="ECO:0007669"/>
    <property type="project" value="UniProtKB-KW"/>
</dbReference>
<organism evidence="10">
    <name type="scientific">marine metagenome</name>
    <dbReference type="NCBI Taxonomy" id="408172"/>
    <lineage>
        <taxon>unclassified sequences</taxon>
        <taxon>metagenomes</taxon>
        <taxon>ecological metagenomes</taxon>
    </lineage>
</organism>
<dbReference type="EMBL" id="UINC01044246">
    <property type="protein sequence ID" value="SVB49441.1"/>
    <property type="molecule type" value="Genomic_DNA"/>
</dbReference>
<dbReference type="PANTHER" id="PTHR11088:SF60">
    <property type="entry name" value="TRNA DIMETHYLALLYLTRANSFERASE"/>
    <property type="match status" value="1"/>
</dbReference>
<dbReference type="NCBIfam" id="TIGR00174">
    <property type="entry name" value="miaA"/>
    <property type="match status" value="1"/>
</dbReference>
<protein>
    <recommendedName>
        <fullName evidence="3">tRNA dimethylallyltransferase</fullName>
        <ecNumber evidence="3">2.5.1.75</ecNumber>
    </recommendedName>
</protein>
<accession>A0A382EHK5</accession>
<dbReference type="Gene3D" id="1.10.20.140">
    <property type="match status" value="1"/>
</dbReference>
<evidence type="ECO:0000256" key="8">
    <source>
        <dbReference type="ARBA" id="ARBA00022842"/>
    </source>
</evidence>
<comment type="similarity">
    <text evidence="2">Belongs to the IPP transferase family.</text>
</comment>
<dbReference type="InterPro" id="IPR018022">
    <property type="entry name" value="IPT"/>
</dbReference>
<dbReference type="GO" id="GO:0006400">
    <property type="term" value="P:tRNA modification"/>
    <property type="evidence" value="ECO:0007669"/>
    <property type="project" value="TreeGrafter"/>
</dbReference>
<keyword evidence="6" id="KW-0547">Nucleotide-binding</keyword>
<evidence type="ECO:0000256" key="6">
    <source>
        <dbReference type="ARBA" id="ARBA00022741"/>
    </source>
</evidence>
<comment type="cofactor">
    <cofactor evidence="1">
        <name>Mg(2+)</name>
        <dbReference type="ChEBI" id="CHEBI:18420"/>
    </cofactor>
</comment>
<evidence type="ECO:0000256" key="5">
    <source>
        <dbReference type="ARBA" id="ARBA00022694"/>
    </source>
</evidence>
<dbReference type="Gene3D" id="3.40.50.300">
    <property type="entry name" value="P-loop containing nucleotide triphosphate hydrolases"/>
    <property type="match status" value="1"/>
</dbReference>
<evidence type="ECO:0000256" key="7">
    <source>
        <dbReference type="ARBA" id="ARBA00022840"/>
    </source>
</evidence>
<evidence type="ECO:0000256" key="9">
    <source>
        <dbReference type="ARBA" id="ARBA00049563"/>
    </source>
</evidence>
<evidence type="ECO:0000256" key="1">
    <source>
        <dbReference type="ARBA" id="ARBA00001946"/>
    </source>
</evidence>
<proteinExistence type="inferred from homology"/>
<dbReference type="PANTHER" id="PTHR11088">
    <property type="entry name" value="TRNA DIMETHYLALLYLTRANSFERASE"/>
    <property type="match status" value="1"/>
</dbReference>
<comment type="catalytic activity">
    <reaction evidence="9">
        <text>adenosine(37) in tRNA + dimethylallyl diphosphate = N(6)-dimethylallyladenosine(37) in tRNA + diphosphate</text>
        <dbReference type="Rhea" id="RHEA:26482"/>
        <dbReference type="Rhea" id="RHEA-COMP:10162"/>
        <dbReference type="Rhea" id="RHEA-COMP:10375"/>
        <dbReference type="ChEBI" id="CHEBI:33019"/>
        <dbReference type="ChEBI" id="CHEBI:57623"/>
        <dbReference type="ChEBI" id="CHEBI:74411"/>
        <dbReference type="ChEBI" id="CHEBI:74415"/>
        <dbReference type="EC" id="2.5.1.75"/>
    </reaction>
</comment>
<keyword evidence="4" id="KW-0808">Transferase</keyword>
<evidence type="ECO:0000313" key="10">
    <source>
        <dbReference type="EMBL" id="SVB49441.1"/>
    </source>
</evidence>
<sequence>RLNGIVINADSMQVYREMRILTARPSPEDEGRVSHRLYGVLSVTERCSVGLWREMAIREIEKAWNDVKLPVVVGGTGLYLKVLLGGISKIPEVKPEIRNKVMLFHDQIGPKAFHAELAKVDFEAAERLHEADTQRLTRAYEVYLATGTPLSSWHQYASTTQSINADVQTLVLQPPREGLYNTCNERFETMLEGGALDEVRELMKLQLDPSLPVMKALGLLELLSYIKGEISLEQAKDAAKRATRNYAKRQITWFRNQSEKANYIFAQYSERILDKIFSKIRF</sequence>
<reference evidence="10" key="1">
    <citation type="submission" date="2018-05" db="EMBL/GenBank/DDBJ databases">
        <authorList>
            <person name="Lanie J.A."/>
            <person name="Ng W.-L."/>
            <person name="Kazmierczak K.M."/>
            <person name="Andrzejewski T.M."/>
            <person name="Davidsen T.M."/>
            <person name="Wayne K.J."/>
            <person name="Tettelin H."/>
            <person name="Glass J.I."/>
            <person name="Rusch D."/>
            <person name="Podicherti R."/>
            <person name="Tsui H.-C.T."/>
            <person name="Winkler M.E."/>
        </authorList>
    </citation>
    <scope>NUCLEOTIDE SEQUENCE</scope>
</reference>
<dbReference type="Pfam" id="PF01715">
    <property type="entry name" value="IPPT"/>
    <property type="match status" value="1"/>
</dbReference>
<evidence type="ECO:0000256" key="4">
    <source>
        <dbReference type="ARBA" id="ARBA00022679"/>
    </source>
</evidence>
<dbReference type="InterPro" id="IPR039657">
    <property type="entry name" value="Dimethylallyltransferase"/>
</dbReference>
<dbReference type="AlphaFoldDB" id="A0A382EHK5"/>
<dbReference type="InterPro" id="IPR027417">
    <property type="entry name" value="P-loop_NTPase"/>
</dbReference>
<keyword evidence="8" id="KW-0460">Magnesium</keyword>
<name>A0A382EHK5_9ZZZZ</name>
<gene>
    <name evidence="10" type="ORF">METZ01_LOCUS202295</name>
</gene>
<evidence type="ECO:0000256" key="3">
    <source>
        <dbReference type="ARBA" id="ARBA00012665"/>
    </source>
</evidence>
<feature type="non-terminal residue" evidence="10">
    <location>
        <position position="1"/>
    </location>
</feature>